<dbReference type="EMBL" id="RDQO01000006">
    <property type="protein sequence ID" value="RMX03449.1"/>
    <property type="molecule type" value="Genomic_DNA"/>
</dbReference>
<reference evidence="2 3" key="1">
    <citation type="submission" date="2018-10" db="EMBL/GenBank/DDBJ databases">
        <title>Draft genome of Cortibacter populi DSM10536.</title>
        <authorList>
            <person name="Bernier A.-M."/>
            <person name="Bernard K."/>
        </authorList>
    </citation>
    <scope>NUCLEOTIDE SEQUENCE [LARGE SCALE GENOMIC DNA]</scope>
    <source>
        <strain evidence="2 3">DSM 105136</strain>
    </source>
</reference>
<feature type="region of interest" description="Disordered" evidence="1">
    <location>
        <begin position="69"/>
        <end position="101"/>
    </location>
</feature>
<dbReference type="RefSeq" id="WP_122231333.1">
    <property type="nucleotide sequence ID" value="NZ_RDQO01000006.1"/>
</dbReference>
<accession>A0A3M6QLR6</accession>
<comment type="caution">
    <text evidence="2">The sequence shown here is derived from an EMBL/GenBank/DDBJ whole genome shotgun (WGS) entry which is preliminary data.</text>
</comment>
<dbReference type="OrthoDB" id="8564415at2"/>
<feature type="compositionally biased region" description="Basic and acidic residues" evidence="1">
    <location>
        <begin position="92"/>
        <end position="101"/>
    </location>
</feature>
<proteinExistence type="predicted"/>
<keyword evidence="3" id="KW-1185">Reference proteome</keyword>
<evidence type="ECO:0000313" key="2">
    <source>
        <dbReference type="EMBL" id="RMX03449.1"/>
    </source>
</evidence>
<evidence type="ECO:0000313" key="3">
    <source>
        <dbReference type="Proteomes" id="UP000278006"/>
    </source>
</evidence>
<protein>
    <submittedName>
        <fullName evidence="2">Uncharacterized protein</fullName>
    </submittedName>
</protein>
<sequence>MSESEFELAQLMARFKLHVRKHLGLAVDLEQMANDKTYASAMLRAVENEAEDEDLLILLVRLRSRLNRPAPVSTAGEAPAATDTPRKPSPLLRDHRFGARG</sequence>
<evidence type="ECO:0000256" key="1">
    <source>
        <dbReference type="SAM" id="MobiDB-lite"/>
    </source>
</evidence>
<gene>
    <name evidence="2" type="ORF">D8I35_16320</name>
</gene>
<dbReference type="Proteomes" id="UP000278006">
    <property type="component" value="Unassembled WGS sequence"/>
</dbReference>
<dbReference type="AlphaFoldDB" id="A0A3M6QLR6"/>
<name>A0A3M6QLR6_9BURK</name>
<organism evidence="2 3">
    <name type="scientific">Corticibacter populi</name>
    <dbReference type="NCBI Taxonomy" id="1550736"/>
    <lineage>
        <taxon>Bacteria</taxon>
        <taxon>Pseudomonadati</taxon>
        <taxon>Pseudomonadota</taxon>
        <taxon>Betaproteobacteria</taxon>
        <taxon>Burkholderiales</taxon>
        <taxon>Comamonadaceae</taxon>
        <taxon>Corticibacter</taxon>
    </lineage>
</organism>